<protein>
    <submittedName>
        <fullName evidence="1">Uncharacterized protein</fullName>
    </submittedName>
</protein>
<evidence type="ECO:0000313" key="2">
    <source>
        <dbReference type="Proteomes" id="UP001056120"/>
    </source>
</evidence>
<sequence length="72" mass="7667">MNPGARRPAHSAALMQSPHALLWPAVSLPWQLVHVASPRLCQRGKGPLLGWPYSLASGPTASKPHEVNPLAS</sequence>
<keyword evidence="2" id="KW-1185">Reference proteome</keyword>
<name>A0ACB9E7H1_9ASTR</name>
<comment type="caution">
    <text evidence="1">The sequence shown here is derived from an EMBL/GenBank/DDBJ whole genome shotgun (WGS) entry which is preliminary data.</text>
</comment>
<gene>
    <name evidence="1" type="ORF">L1987_54333</name>
</gene>
<dbReference type="Proteomes" id="UP001056120">
    <property type="component" value="Linkage Group LG18"/>
</dbReference>
<reference evidence="2" key="1">
    <citation type="journal article" date="2022" name="Mol. Ecol. Resour.">
        <title>The genomes of chicory, endive, great burdock and yacon provide insights into Asteraceae palaeo-polyploidization history and plant inulin production.</title>
        <authorList>
            <person name="Fan W."/>
            <person name="Wang S."/>
            <person name="Wang H."/>
            <person name="Wang A."/>
            <person name="Jiang F."/>
            <person name="Liu H."/>
            <person name="Zhao H."/>
            <person name="Xu D."/>
            <person name="Zhang Y."/>
        </authorList>
    </citation>
    <scope>NUCLEOTIDE SEQUENCE [LARGE SCALE GENOMIC DNA]</scope>
    <source>
        <strain evidence="2">cv. Yunnan</strain>
    </source>
</reference>
<organism evidence="1 2">
    <name type="scientific">Smallanthus sonchifolius</name>
    <dbReference type="NCBI Taxonomy" id="185202"/>
    <lineage>
        <taxon>Eukaryota</taxon>
        <taxon>Viridiplantae</taxon>
        <taxon>Streptophyta</taxon>
        <taxon>Embryophyta</taxon>
        <taxon>Tracheophyta</taxon>
        <taxon>Spermatophyta</taxon>
        <taxon>Magnoliopsida</taxon>
        <taxon>eudicotyledons</taxon>
        <taxon>Gunneridae</taxon>
        <taxon>Pentapetalae</taxon>
        <taxon>asterids</taxon>
        <taxon>campanulids</taxon>
        <taxon>Asterales</taxon>
        <taxon>Asteraceae</taxon>
        <taxon>Asteroideae</taxon>
        <taxon>Heliantheae alliance</taxon>
        <taxon>Millerieae</taxon>
        <taxon>Smallanthus</taxon>
    </lineage>
</organism>
<dbReference type="EMBL" id="CM042035">
    <property type="protein sequence ID" value="KAI3754548.1"/>
    <property type="molecule type" value="Genomic_DNA"/>
</dbReference>
<reference evidence="1 2" key="2">
    <citation type="journal article" date="2022" name="Mol. Ecol. Resour.">
        <title>The genomes of chicory, endive, great burdock and yacon provide insights into Asteraceae paleo-polyploidization history and plant inulin production.</title>
        <authorList>
            <person name="Fan W."/>
            <person name="Wang S."/>
            <person name="Wang H."/>
            <person name="Wang A."/>
            <person name="Jiang F."/>
            <person name="Liu H."/>
            <person name="Zhao H."/>
            <person name="Xu D."/>
            <person name="Zhang Y."/>
        </authorList>
    </citation>
    <scope>NUCLEOTIDE SEQUENCE [LARGE SCALE GENOMIC DNA]</scope>
    <source>
        <strain evidence="2">cv. Yunnan</strain>
        <tissue evidence="1">Leaves</tissue>
    </source>
</reference>
<proteinExistence type="predicted"/>
<accession>A0ACB9E7H1</accession>
<evidence type="ECO:0000313" key="1">
    <source>
        <dbReference type="EMBL" id="KAI3754548.1"/>
    </source>
</evidence>